<protein>
    <submittedName>
        <fullName evidence="3">DNA-processing protein DprA</fullName>
    </submittedName>
</protein>
<comment type="similarity">
    <text evidence="1">Belongs to the DprA/Smf family.</text>
</comment>
<evidence type="ECO:0000259" key="2">
    <source>
        <dbReference type="Pfam" id="PF02481"/>
    </source>
</evidence>
<dbReference type="Proteomes" id="UP000432089">
    <property type="component" value="Unassembled WGS sequence"/>
</dbReference>
<dbReference type="Pfam" id="PF02481">
    <property type="entry name" value="DNA_processg_A"/>
    <property type="match status" value="1"/>
</dbReference>
<dbReference type="EMBL" id="VZDO01000002">
    <property type="protein sequence ID" value="KAB0682115.1"/>
    <property type="molecule type" value="Genomic_DNA"/>
</dbReference>
<gene>
    <name evidence="3" type="ORF">F6X38_04125</name>
</gene>
<organism evidence="3 4">
    <name type="scientific">Plantimonas leprariae</name>
    <dbReference type="NCBI Taxonomy" id="2615207"/>
    <lineage>
        <taxon>Bacteria</taxon>
        <taxon>Pseudomonadati</taxon>
        <taxon>Pseudomonadota</taxon>
        <taxon>Alphaproteobacteria</taxon>
        <taxon>Hyphomicrobiales</taxon>
        <taxon>Aurantimonadaceae</taxon>
        <taxon>Plantimonas</taxon>
    </lineage>
</organism>
<dbReference type="SUPFAM" id="SSF102405">
    <property type="entry name" value="MCP/YpsA-like"/>
    <property type="match status" value="1"/>
</dbReference>
<dbReference type="GO" id="GO:0009294">
    <property type="term" value="P:DNA-mediated transformation"/>
    <property type="evidence" value="ECO:0007669"/>
    <property type="project" value="InterPro"/>
</dbReference>
<dbReference type="Gene3D" id="3.40.50.450">
    <property type="match status" value="1"/>
</dbReference>
<evidence type="ECO:0000313" key="4">
    <source>
        <dbReference type="Proteomes" id="UP000432089"/>
    </source>
</evidence>
<name>A0A7V7PSK0_9HYPH</name>
<dbReference type="PANTHER" id="PTHR43022">
    <property type="entry name" value="PROTEIN SMF"/>
    <property type="match status" value="1"/>
</dbReference>
<evidence type="ECO:0000256" key="1">
    <source>
        <dbReference type="ARBA" id="ARBA00006525"/>
    </source>
</evidence>
<comment type="caution">
    <text evidence="3">The sequence shown here is derived from an EMBL/GenBank/DDBJ whole genome shotgun (WGS) entry which is preliminary data.</text>
</comment>
<feature type="domain" description="Smf/DprA SLOG" evidence="2">
    <location>
        <begin position="44"/>
        <end position="231"/>
    </location>
</feature>
<keyword evidence="4" id="KW-1185">Reference proteome</keyword>
<dbReference type="InterPro" id="IPR003488">
    <property type="entry name" value="DprA"/>
</dbReference>
<sequence length="232" mass="24860">MRRSRYTPPSEIETHKLSDLLKIGDRSIASAQGSFLEALNDQEIYCAGNLGLLGKKSAAVIGSRNVSPEGVQRARQIARHLAAAGIVVTSGLAKGVDTAAHEGALANGGSTIAVIGTPLAKAYPAENSALQEEIYSQHLLISQFAPGARTFPSDFPKRNRVMAALSDASIIVEASDTSGTLHQAAECVRLGRWLFIMKSVAENPDLEWPAKFLRQERVAVLTSAEDVIERIK</sequence>
<proteinExistence type="inferred from homology"/>
<accession>A0A7V7PSK0</accession>
<dbReference type="AlphaFoldDB" id="A0A7V7PSK0"/>
<dbReference type="PANTHER" id="PTHR43022:SF1">
    <property type="entry name" value="PROTEIN SMF"/>
    <property type="match status" value="1"/>
</dbReference>
<reference evidence="3 4" key="1">
    <citation type="submission" date="2019-09" db="EMBL/GenBank/DDBJ databases">
        <title>YIM 132180 draft genome.</title>
        <authorList>
            <person name="Zhang K."/>
        </authorList>
    </citation>
    <scope>NUCLEOTIDE SEQUENCE [LARGE SCALE GENOMIC DNA]</scope>
    <source>
        <strain evidence="3 4">YIM 132180</strain>
    </source>
</reference>
<evidence type="ECO:0000313" key="3">
    <source>
        <dbReference type="EMBL" id="KAB0682115.1"/>
    </source>
</evidence>
<dbReference type="InterPro" id="IPR057666">
    <property type="entry name" value="DrpA_SLOG"/>
</dbReference>